<feature type="region of interest" description="Disordered" evidence="1">
    <location>
        <begin position="280"/>
        <end position="308"/>
    </location>
</feature>
<evidence type="ECO:0000313" key="3">
    <source>
        <dbReference type="Proteomes" id="UP000039865"/>
    </source>
</evidence>
<feature type="compositionally biased region" description="Basic and acidic residues" evidence="1">
    <location>
        <begin position="295"/>
        <end position="305"/>
    </location>
</feature>
<dbReference type="AlphaFoldDB" id="A0A078AEV2"/>
<reference evidence="2 3" key="1">
    <citation type="submission" date="2014-06" db="EMBL/GenBank/DDBJ databases">
        <authorList>
            <person name="Swart Estienne"/>
        </authorList>
    </citation>
    <scope>NUCLEOTIDE SEQUENCE [LARGE SCALE GENOMIC DNA]</scope>
    <source>
        <strain evidence="2 3">130c</strain>
    </source>
</reference>
<dbReference type="Proteomes" id="UP000039865">
    <property type="component" value="Unassembled WGS sequence"/>
</dbReference>
<feature type="compositionally biased region" description="Polar residues" evidence="1">
    <location>
        <begin position="283"/>
        <end position="294"/>
    </location>
</feature>
<evidence type="ECO:0000256" key="1">
    <source>
        <dbReference type="SAM" id="MobiDB-lite"/>
    </source>
</evidence>
<dbReference type="EMBL" id="CCKQ01009321">
    <property type="protein sequence ID" value="CDW80799.1"/>
    <property type="molecule type" value="Genomic_DNA"/>
</dbReference>
<name>A0A078AEV2_STYLE</name>
<gene>
    <name evidence="2" type="primary">Contig12496.g13334</name>
    <name evidence="2" type="ORF">STYLEM_9803</name>
</gene>
<protein>
    <submittedName>
        <fullName evidence="2">Uncharacterized protein</fullName>
    </submittedName>
</protein>
<keyword evidence="3" id="KW-1185">Reference proteome</keyword>
<proteinExistence type="predicted"/>
<dbReference type="OrthoDB" id="327262at2759"/>
<accession>A0A078AEV2</accession>
<evidence type="ECO:0000313" key="2">
    <source>
        <dbReference type="EMBL" id="CDW80799.1"/>
    </source>
</evidence>
<sequence length="789" mass="92367">MSKEKAPHYYPPNKRKEFKDHLSKSSIKFNQQPLPHEIQKATDIMYFHAGKFSGSGNFVSTTHKAFQNNQKFVVNRDMIDQQKNVKKNANIVQQLSKRPSSQQNIIVGTARQQGWWEEQHSQSKTFLNIYKQNPSTMSTQNFKLSKQNQNILSQNKELKIQSKLLQRVLKKTNFRVGSHQVDFKTVKQAHQDDQTELKFKEYIAEVDPKCNKKNVSKVVFDARITMSQKLQERSAQKYNSLPRQGNQQKQLIEIYQPDNLPGTSNDKKQEILNKVYTDKAAKSSGNRNQALQQHQFERSGKRLFDKQPTNIPLSQKQSFIVYNPDLERPKTASNQNTLMFVPAGRIKQNPQSVLDTRYEQIQEEIELAQKLKSQNFHITGPRRDRPYTALEMNEKRGQTVSNERPSTQNHYRTSFQESFFNRKIQDYQNPDAIEIKNSMKIQNVQPLINRTARSLSGVKDYYQKDVQTHERDNQVHDPQEQTNYDNINFKNHLPFKEELRYQNTRFKTQYNQFHKNGQSKERLLETYDKNNTLNKLYSERELAENHNLGIQTKEELLNTLNTEHQVGLRRTQAHQMQIEDEYKRGLSAMQLRPEFKELINRQNCTYKQAIISGGDVFLDDKKLAFEQGKTARQIESNQQIDNNAMGLEYNVVDHKLRQTLSAQDFKGLNFKDQMINHRVTNFMVGSHINIQTDYPQVKAQLIKNPTQVNLQLDQRPQSQLITQTDQRYLLRPQTAQIVNRQITLSSAAADKIKMQHKSSKVVMGNDREAHKVKTDYRNNFVWTIPKFAM</sequence>
<organism evidence="2 3">
    <name type="scientific">Stylonychia lemnae</name>
    <name type="common">Ciliate</name>
    <dbReference type="NCBI Taxonomy" id="5949"/>
    <lineage>
        <taxon>Eukaryota</taxon>
        <taxon>Sar</taxon>
        <taxon>Alveolata</taxon>
        <taxon>Ciliophora</taxon>
        <taxon>Intramacronucleata</taxon>
        <taxon>Spirotrichea</taxon>
        <taxon>Stichotrichia</taxon>
        <taxon>Sporadotrichida</taxon>
        <taxon>Oxytrichidae</taxon>
        <taxon>Stylonychinae</taxon>
        <taxon>Stylonychia</taxon>
    </lineage>
</organism>
<dbReference type="InParanoid" id="A0A078AEV2"/>